<comment type="caution">
    <text evidence="5">The sequence shown here is derived from an EMBL/GenBank/DDBJ whole genome shotgun (WGS) entry which is preliminary data.</text>
</comment>
<accession>A0AAV8TA12</accession>
<dbReference type="GO" id="GO:0003676">
    <property type="term" value="F:nucleic acid binding"/>
    <property type="evidence" value="ECO:0007669"/>
    <property type="project" value="InterPro"/>
</dbReference>
<sequence>MLKLDELLGSLKIYEVELDAKDKPKRDKTIALKARQKNHKTQRRRKSSKALKIEESKNDDSIQSEQESSDEDDELSFISRKIRRMWIKKSRANQTFKKNVKDEAKPEKSFVICCECNQPGHYKSECPTLKKKPKKSREGKKSMMAMTLSRKLQNEKGMSIASIRSNHGGEFENEKFRLFCEENGIFHNFSASRTPQQNGVVERKNRTIQEMARTMLCEMNLPKYFWAEAVNIACYIHNRILLRPMLKKTPYELWNGRRPNISYFHPFRCKCSILNTKELLDKFDSKTYPGIFLGYSSSSKAFRVYNLISKTVEETIHVKFDDSS</sequence>
<feature type="domain" description="CCHC-type" evidence="3">
    <location>
        <begin position="113"/>
        <end position="127"/>
    </location>
</feature>
<dbReference type="Gene3D" id="3.30.420.10">
    <property type="entry name" value="Ribonuclease H-like superfamily/Ribonuclease H"/>
    <property type="match status" value="1"/>
</dbReference>
<dbReference type="InterPro" id="IPR001878">
    <property type="entry name" value="Znf_CCHC"/>
</dbReference>
<evidence type="ECO:0000256" key="1">
    <source>
        <dbReference type="PROSITE-ProRule" id="PRU00047"/>
    </source>
</evidence>
<proteinExistence type="predicted"/>
<feature type="compositionally biased region" description="Basic residues" evidence="2">
    <location>
        <begin position="34"/>
        <end position="49"/>
    </location>
</feature>
<dbReference type="SUPFAM" id="SSF53098">
    <property type="entry name" value="Ribonuclease H-like"/>
    <property type="match status" value="1"/>
</dbReference>
<reference evidence="5 6" key="1">
    <citation type="submission" date="2021-09" db="EMBL/GenBank/DDBJ databases">
        <title>Genomic insights and catalytic innovation underlie evolution of tropane alkaloids biosynthesis.</title>
        <authorList>
            <person name="Wang Y.-J."/>
            <person name="Tian T."/>
            <person name="Huang J.-P."/>
            <person name="Huang S.-X."/>
        </authorList>
    </citation>
    <scope>NUCLEOTIDE SEQUENCE [LARGE SCALE GENOMIC DNA]</scope>
    <source>
        <strain evidence="5">KIB-2018</strain>
        <tissue evidence="5">Leaf</tissue>
    </source>
</reference>
<dbReference type="PANTHER" id="PTHR42648">
    <property type="entry name" value="TRANSPOSASE, PUTATIVE-RELATED"/>
    <property type="match status" value="1"/>
</dbReference>
<dbReference type="InterPro" id="IPR036875">
    <property type="entry name" value="Znf_CCHC_sf"/>
</dbReference>
<dbReference type="Proteomes" id="UP001159364">
    <property type="component" value="Linkage Group LG06"/>
</dbReference>
<dbReference type="EMBL" id="JAIWQS010000006">
    <property type="protein sequence ID" value="KAJ8763013.1"/>
    <property type="molecule type" value="Genomic_DNA"/>
</dbReference>
<keyword evidence="6" id="KW-1185">Reference proteome</keyword>
<name>A0AAV8TA12_9ROSI</name>
<dbReference type="InterPro" id="IPR036397">
    <property type="entry name" value="RNaseH_sf"/>
</dbReference>
<gene>
    <name evidence="5" type="ORF">K2173_023218</name>
</gene>
<dbReference type="InterPro" id="IPR012337">
    <property type="entry name" value="RNaseH-like_sf"/>
</dbReference>
<evidence type="ECO:0000313" key="5">
    <source>
        <dbReference type="EMBL" id="KAJ8763013.1"/>
    </source>
</evidence>
<feature type="compositionally biased region" description="Basic and acidic residues" evidence="2">
    <location>
        <begin position="51"/>
        <end position="60"/>
    </location>
</feature>
<dbReference type="SUPFAM" id="SSF57756">
    <property type="entry name" value="Retrovirus zinc finger-like domains"/>
    <property type="match status" value="1"/>
</dbReference>
<feature type="domain" description="Integrase catalytic" evidence="4">
    <location>
        <begin position="162"/>
        <end position="258"/>
    </location>
</feature>
<evidence type="ECO:0000313" key="6">
    <source>
        <dbReference type="Proteomes" id="UP001159364"/>
    </source>
</evidence>
<evidence type="ECO:0008006" key="7">
    <source>
        <dbReference type="Google" id="ProtNLM"/>
    </source>
</evidence>
<evidence type="ECO:0000259" key="3">
    <source>
        <dbReference type="PROSITE" id="PS50158"/>
    </source>
</evidence>
<dbReference type="GO" id="GO:0008270">
    <property type="term" value="F:zinc ion binding"/>
    <property type="evidence" value="ECO:0007669"/>
    <property type="project" value="UniProtKB-KW"/>
</dbReference>
<dbReference type="AlphaFoldDB" id="A0AAV8TA12"/>
<feature type="region of interest" description="Disordered" evidence="2">
    <location>
        <begin position="23"/>
        <end position="74"/>
    </location>
</feature>
<dbReference type="PANTHER" id="PTHR42648:SF21">
    <property type="entry name" value="CYSTEINE-RICH RLK (RECEPTOR-LIKE PROTEIN KINASE) 8"/>
    <property type="match status" value="1"/>
</dbReference>
<keyword evidence="1" id="KW-0862">Zinc</keyword>
<dbReference type="InterPro" id="IPR001584">
    <property type="entry name" value="Integrase_cat-core"/>
</dbReference>
<evidence type="ECO:0000259" key="4">
    <source>
        <dbReference type="PROSITE" id="PS50994"/>
    </source>
</evidence>
<keyword evidence="1" id="KW-0479">Metal-binding</keyword>
<keyword evidence="1" id="KW-0863">Zinc-finger</keyword>
<protein>
    <recommendedName>
        <fullName evidence="7">Retrovirus-related Pol polyprotein from transposon TNT 1-94</fullName>
    </recommendedName>
</protein>
<dbReference type="PROSITE" id="PS50994">
    <property type="entry name" value="INTEGRASE"/>
    <property type="match status" value="1"/>
</dbReference>
<dbReference type="InterPro" id="IPR057670">
    <property type="entry name" value="SH3_retrovirus"/>
</dbReference>
<dbReference type="PROSITE" id="PS50158">
    <property type="entry name" value="ZF_CCHC"/>
    <property type="match status" value="1"/>
</dbReference>
<dbReference type="Pfam" id="PF25597">
    <property type="entry name" value="SH3_retrovirus"/>
    <property type="match status" value="1"/>
</dbReference>
<organism evidence="5 6">
    <name type="scientific">Erythroxylum novogranatense</name>
    <dbReference type="NCBI Taxonomy" id="1862640"/>
    <lineage>
        <taxon>Eukaryota</taxon>
        <taxon>Viridiplantae</taxon>
        <taxon>Streptophyta</taxon>
        <taxon>Embryophyta</taxon>
        <taxon>Tracheophyta</taxon>
        <taxon>Spermatophyta</taxon>
        <taxon>Magnoliopsida</taxon>
        <taxon>eudicotyledons</taxon>
        <taxon>Gunneridae</taxon>
        <taxon>Pentapetalae</taxon>
        <taxon>rosids</taxon>
        <taxon>fabids</taxon>
        <taxon>Malpighiales</taxon>
        <taxon>Erythroxylaceae</taxon>
        <taxon>Erythroxylum</taxon>
    </lineage>
</organism>
<dbReference type="InterPro" id="IPR039537">
    <property type="entry name" value="Retrotran_Ty1/copia-like"/>
</dbReference>
<dbReference type="GO" id="GO:0015074">
    <property type="term" value="P:DNA integration"/>
    <property type="evidence" value="ECO:0007669"/>
    <property type="project" value="InterPro"/>
</dbReference>
<evidence type="ECO:0000256" key="2">
    <source>
        <dbReference type="SAM" id="MobiDB-lite"/>
    </source>
</evidence>